<organism evidence="5">
    <name type="scientific">uncultured Desulfobacteraceae bacterium</name>
    <dbReference type="NCBI Taxonomy" id="218296"/>
    <lineage>
        <taxon>Bacteria</taxon>
        <taxon>Pseudomonadati</taxon>
        <taxon>Thermodesulfobacteriota</taxon>
        <taxon>Desulfobacteria</taxon>
        <taxon>Desulfobacterales</taxon>
        <taxon>Desulfobacteraceae</taxon>
        <taxon>environmental samples</taxon>
    </lineage>
</organism>
<evidence type="ECO:0000313" key="5">
    <source>
        <dbReference type="EMBL" id="VEN75412.1"/>
    </source>
</evidence>
<feature type="transmembrane region" description="Helical" evidence="3">
    <location>
        <begin position="675"/>
        <end position="696"/>
    </location>
</feature>
<feature type="transmembrane region" description="Helical" evidence="3">
    <location>
        <begin position="708"/>
        <end position="728"/>
    </location>
</feature>
<dbReference type="InterPro" id="IPR028081">
    <property type="entry name" value="Leu-bd"/>
</dbReference>
<dbReference type="Gene3D" id="3.40.50.2300">
    <property type="match status" value="2"/>
</dbReference>
<feature type="transmembrane region" description="Helical" evidence="3">
    <location>
        <begin position="640"/>
        <end position="663"/>
    </location>
</feature>
<protein>
    <recommendedName>
        <fullName evidence="4">Leucine-binding protein domain-containing protein</fullName>
    </recommendedName>
</protein>
<evidence type="ECO:0000259" key="4">
    <source>
        <dbReference type="Pfam" id="PF13458"/>
    </source>
</evidence>
<keyword evidence="3" id="KW-0472">Membrane</keyword>
<evidence type="ECO:0000256" key="1">
    <source>
        <dbReference type="ARBA" id="ARBA00010062"/>
    </source>
</evidence>
<dbReference type="InterPro" id="IPR036734">
    <property type="entry name" value="Neur_chan_lig-bd_sf"/>
</dbReference>
<keyword evidence="3" id="KW-0812">Transmembrane</keyword>
<accession>A0A484HJN9</accession>
<dbReference type="SUPFAM" id="SSF53822">
    <property type="entry name" value="Periplasmic binding protein-like I"/>
    <property type="match status" value="1"/>
</dbReference>
<proteinExistence type="inferred from homology"/>
<reference evidence="5" key="1">
    <citation type="submission" date="2019-01" db="EMBL/GenBank/DDBJ databases">
        <authorList>
            <consortium name="Genoscope - CEA"/>
            <person name="William W."/>
        </authorList>
    </citation>
    <scope>NUCLEOTIDE SEQUENCE</scope>
    <source>
        <strain evidence="5">CR-1</strain>
    </source>
</reference>
<evidence type="ECO:0000256" key="3">
    <source>
        <dbReference type="SAM" id="Phobius"/>
    </source>
</evidence>
<dbReference type="PANTHER" id="PTHR47151:SF2">
    <property type="entry name" value="AMINO ACID BINDING PROTEIN"/>
    <property type="match status" value="1"/>
</dbReference>
<keyword evidence="3" id="KW-1133">Transmembrane helix</keyword>
<feature type="transmembrane region" description="Helical" evidence="3">
    <location>
        <begin position="614"/>
        <end position="633"/>
    </location>
</feature>
<keyword evidence="2" id="KW-0732">Signal</keyword>
<name>A0A484HJN9_9BACT</name>
<dbReference type="Gene3D" id="2.70.170.10">
    <property type="entry name" value="Neurotransmitter-gated ion-channel ligand-binding domain"/>
    <property type="match status" value="1"/>
</dbReference>
<dbReference type="Pfam" id="PF13458">
    <property type="entry name" value="Peripla_BP_6"/>
    <property type="match status" value="1"/>
</dbReference>
<dbReference type="EMBL" id="CAACVI010000052">
    <property type="protein sequence ID" value="VEN75412.1"/>
    <property type="molecule type" value="Genomic_DNA"/>
</dbReference>
<comment type="similarity">
    <text evidence="1">Belongs to the leucine-binding protein family.</text>
</comment>
<evidence type="ECO:0000256" key="2">
    <source>
        <dbReference type="ARBA" id="ARBA00022729"/>
    </source>
</evidence>
<dbReference type="GO" id="GO:0005230">
    <property type="term" value="F:extracellular ligand-gated monoatomic ion channel activity"/>
    <property type="evidence" value="ECO:0007669"/>
    <property type="project" value="InterPro"/>
</dbReference>
<feature type="domain" description="Leucine-binding protein" evidence="4">
    <location>
        <begin position="34"/>
        <end position="379"/>
    </location>
</feature>
<dbReference type="PANTHER" id="PTHR47151">
    <property type="entry name" value="LEU/ILE/VAL-BINDING ABC TRANSPORTER SUBUNIT"/>
    <property type="match status" value="1"/>
</dbReference>
<sequence length="729" mass="81601">MKKTILWISLAAVSAVLALAFLWPRLSGFWDQEVYVALVGDMSPGYEIGEDTENAVRLCLDKVNREGGINGREIKLLVFDDRNDPKQAVKTASRIAERDDILMVIGHGWAPASAAAGKIYKKYGIPAITGSSMAPEVTRQSDWYFSSISDSVFTGRYLADYVKRALGQSAVCLVVEDSPYGKTLSGAFEKAAKRLDLSVKKRWEYSQMSVSLDEEFSKIASELRTVPDPGLICLIGAIDHTAQMISLLKSGGKKYTILTSDPFTRDSFGFFQKFPREKARPGYFSDGVYALGIFSEHIAHEKAHVFMKDYVEKYGRKTGWVGAYYHDAVSAAAEAMRRAEIQGKGHIRRDRREIKKALESMHSAETGIKGVMGSVYFDQHGVSNRPSQVGFYKNNRALPAFIQRRLQDGAPSEDDAVDKALSGEIIFVGDRVMNKTRVVYSGIDINEISGPDLGASAFRADFYLWLRYKGDFKEWSDIVFPNALSLVKLGDPEIRREEGGATRVRYHIKADFRADSDFRNYPFDRQALKIAFRHKTLTRDRLIYIADTLGFPDPQREDYPDVVDIKGRHVESRFFEERIIEKPSGEGMGEDVGDAALYSQCEAKILLAKDPAGVVVRVFVPMFFLLAVLYAVYFIGADKALLRLVIPLFVTAAAAFYHVWILLHLGIDYVTDLEYAYMGIYALAALGVAAVLAGRYYHGKKDLRKVRWVSYAGIIGHPTLAAALFFWLV</sequence>
<dbReference type="InterPro" id="IPR028082">
    <property type="entry name" value="Peripla_BP_I"/>
</dbReference>
<dbReference type="AlphaFoldDB" id="A0A484HJN9"/>
<dbReference type="GO" id="GO:0016020">
    <property type="term" value="C:membrane"/>
    <property type="evidence" value="ECO:0007669"/>
    <property type="project" value="InterPro"/>
</dbReference>
<gene>
    <name evidence="5" type="ORF">EPICR_90007</name>
</gene>